<proteinExistence type="predicted"/>
<gene>
    <name evidence="1" type="ORF">LSH36_37g08032</name>
</gene>
<dbReference type="EMBL" id="JAODUP010000037">
    <property type="protein sequence ID" value="KAK2166622.1"/>
    <property type="molecule type" value="Genomic_DNA"/>
</dbReference>
<sequence>MVKNINNNSQVIFHLEGWLIFCQKSRWLYLIPEFLQMFSEHVCLRVITCYMTSYILIDGWMSREVRVVRIRLNSDAVLQNKTFVANNLLTMHADTLETPNVLAKERLKVSIKRQTNYT</sequence>
<name>A0AAD9K8E5_9ANNE</name>
<dbReference type="Proteomes" id="UP001208570">
    <property type="component" value="Unassembled WGS sequence"/>
</dbReference>
<evidence type="ECO:0000313" key="1">
    <source>
        <dbReference type="EMBL" id="KAK2166622.1"/>
    </source>
</evidence>
<reference evidence="1" key="1">
    <citation type="journal article" date="2023" name="Mol. Biol. Evol.">
        <title>Third-Generation Sequencing Reveals the Adaptive Role of the Epigenome in Three Deep-Sea Polychaetes.</title>
        <authorList>
            <person name="Perez M."/>
            <person name="Aroh O."/>
            <person name="Sun Y."/>
            <person name="Lan Y."/>
            <person name="Juniper S.K."/>
            <person name="Young C.R."/>
            <person name="Angers B."/>
            <person name="Qian P.Y."/>
        </authorList>
    </citation>
    <scope>NUCLEOTIDE SEQUENCE</scope>
    <source>
        <strain evidence="1">P08H-3</strain>
    </source>
</reference>
<dbReference type="AlphaFoldDB" id="A0AAD9K8E5"/>
<protein>
    <submittedName>
        <fullName evidence="1">Uncharacterized protein</fullName>
    </submittedName>
</protein>
<organism evidence="1 2">
    <name type="scientific">Paralvinella palmiformis</name>
    <dbReference type="NCBI Taxonomy" id="53620"/>
    <lineage>
        <taxon>Eukaryota</taxon>
        <taxon>Metazoa</taxon>
        <taxon>Spiralia</taxon>
        <taxon>Lophotrochozoa</taxon>
        <taxon>Annelida</taxon>
        <taxon>Polychaeta</taxon>
        <taxon>Sedentaria</taxon>
        <taxon>Canalipalpata</taxon>
        <taxon>Terebellida</taxon>
        <taxon>Terebelliformia</taxon>
        <taxon>Alvinellidae</taxon>
        <taxon>Paralvinella</taxon>
    </lineage>
</organism>
<evidence type="ECO:0000313" key="2">
    <source>
        <dbReference type="Proteomes" id="UP001208570"/>
    </source>
</evidence>
<comment type="caution">
    <text evidence="1">The sequence shown here is derived from an EMBL/GenBank/DDBJ whole genome shotgun (WGS) entry which is preliminary data.</text>
</comment>
<accession>A0AAD9K8E5</accession>
<keyword evidence="2" id="KW-1185">Reference proteome</keyword>